<feature type="coiled-coil region" evidence="3">
    <location>
        <begin position="596"/>
        <end position="630"/>
    </location>
</feature>
<dbReference type="InterPro" id="IPR051954">
    <property type="entry name" value="tRNA_methyltransferase_THADA"/>
</dbReference>
<accession>A0A9W8YSZ9</accession>
<evidence type="ECO:0000256" key="3">
    <source>
        <dbReference type="SAM" id="Coils"/>
    </source>
</evidence>
<evidence type="ECO:0000313" key="8">
    <source>
        <dbReference type="Proteomes" id="UP001140453"/>
    </source>
</evidence>
<keyword evidence="2" id="KW-0819">tRNA processing</keyword>
<evidence type="ECO:0000256" key="1">
    <source>
        <dbReference type="ARBA" id="ARBA00010409"/>
    </source>
</evidence>
<dbReference type="GO" id="GO:0005829">
    <property type="term" value="C:cytosol"/>
    <property type="evidence" value="ECO:0007669"/>
    <property type="project" value="TreeGrafter"/>
</dbReference>
<keyword evidence="3" id="KW-0175">Coiled coil</keyword>
<evidence type="ECO:0000259" key="6">
    <source>
        <dbReference type="Pfam" id="PF25151"/>
    </source>
</evidence>
<dbReference type="OrthoDB" id="73997at2759"/>
<dbReference type="PANTHER" id="PTHR14387:SF0">
    <property type="entry name" value="DUF2428 DOMAIN-CONTAINING PROTEIN"/>
    <property type="match status" value="1"/>
</dbReference>
<dbReference type="InterPro" id="IPR016024">
    <property type="entry name" value="ARM-type_fold"/>
</dbReference>
<dbReference type="Pfam" id="PF25151">
    <property type="entry name" value="TPR_Trm732_C"/>
    <property type="match status" value="1"/>
</dbReference>
<dbReference type="Pfam" id="PF26523">
    <property type="entry name" value="Trm732_C"/>
    <property type="match status" value="1"/>
</dbReference>
<keyword evidence="8" id="KW-1185">Reference proteome</keyword>
<comment type="similarity">
    <text evidence="1">Belongs to the THADA family.</text>
</comment>
<feature type="domain" description="tRNA (32-2'-O)-methyltransferase regulator THADA-like C-terminal TPR repeats region" evidence="6">
    <location>
        <begin position="904"/>
        <end position="1055"/>
    </location>
</feature>
<sequence length="1578" mass="175118">MVAVALPPVDGPGSNAKELIDWLQARPEEELVTSAQALFEKILHIASQPRSATKDACVKLCGFIQLCAKSSQESLRQWAFREETIKDLFNYYLEWNEKDAHRSMRLALDSVSTLMLQNPDHQVQLRLKAEFLSTLVSIIARKSMRPVVKSCLSSLTQFLTKGVLGLDDIARQYVNLRRDLAGQPTIIVWQSWVAEIFKWMELHYICPVAGKFLVVTFCMLSSEASSAGEGRDEFNVRVLRTWLETALSANPDILESVKNYVFAPMFKSDRRFSFLLLVELNESRPVGNVSSPNADATALLHLAALEVGKKCSIVDEPSLTGAKPVKDMIILDRRILDRFLIHPSPEVRSFAVSLLITSSTTTRPYSPMAFELLRRHLKSFHSESDPKFRSEILQHAKNMVKRIMSAISVLQKDIDRLSIKHSKVDANGIPANYHISKGAKQIVNAGETWLRESLRDHKGFFNWYLTFLLQELVPTASYQRHITALKSLVNVLKLGAEHPGSIEQRIYQDSQWLRVILDLIMDPFEDVRETAVGLLMLYPADAVRTKSTAQREQSSTRPLDTLIEFCLKAADLASRTSRADHSDGAARSLGLLCAWQETFNERLGLLSKTLDELEEKISLAEKDLGQAVMTVPVHGTFAAVRCVWEVLSQSTYSPDELQRLAEAQTRIIGACTRTWDTVSYVLCDDSPEGHLPEELEEIEGLDTKGLLSYSFRATHESSNLLRTIVGNLRSKRSDGYLLPTPEVFKATGDLAYTQLSTLRHRGAFSSVSLTFTCCCQNAQHTSIVTAAENRTLLETWYNGTLTCISTQRSTTRRSAGIPSLMTGILTSNAESPSFQEVIRSLQRIAAEPARVTETDGSNLPQVHAFNCLKEIFKSSLLSKHAELYLSECLELATSSLKSEVWAIRNCALLLLRSLIDTLFGTTESKSTQETGWDGKTLRLSYTKYSALPPILLSLLQSGEQAMEPGTLAQSSAAESVFPALEIIRRAGPPESNRDELYGYITKYLGSRQWHVREIAARTLCSFLVSGDWLAAVQGLLHDARGSANKLHGTLLTIKFFLERTFAETKDEGPLAGIKHLDSLLAAFKEDALMCSETLAAYIEVFNLIREFTPSEKSSSLEIHLADVVARSPNSNRFSCDALLNSRAGTMALRNAAVSRDLEALQQCLFNALQQDIDTACALIEAALSIWGQTQNWELCNLFLKACKYTKVPEARAVALTNLANLMSASITSGKLQDLPPIEDLETFQHSLQDNINPALGNAIILASGSIMAIHALKHNGQMSFFTFEQRLRSWGRAIADALHDSNTFDMRMAAAKSLQSFVTGLRSAVSTDAAYLPLLLALYMTLVDDDEEIREVGALAAAFAMAEGDARPQALVAVDAVDALLAWIQRHFGQTNEFRAYAACRLVGDPLIAIDIGVQDLDAWVPAEEQFAEALKVDESLFVVEEQNLFIDEVRETERWAETFRKIELDFDEIEEEDGSIRKVLMMDSSLTALKSWTEGALAVVAEQVVHDDGPLGWASNPAAFALCHRVLTCGTVLSEVLGPENKTIVTLLLRIQSVAQNSRLHGLLLSTLNQSKATHKA</sequence>
<dbReference type="Pfam" id="PF25150">
    <property type="entry name" value="TPR_Trm732"/>
    <property type="match status" value="1"/>
</dbReference>
<dbReference type="GO" id="GO:0030488">
    <property type="term" value="P:tRNA methylation"/>
    <property type="evidence" value="ECO:0007669"/>
    <property type="project" value="TreeGrafter"/>
</dbReference>
<gene>
    <name evidence="7" type="ORF">N0V93_005263</name>
</gene>
<dbReference type="EMBL" id="JAPEVB010000003">
    <property type="protein sequence ID" value="KAJ4391644.1"/>
    <property type="molecule type" value="Genomic_DNA"/>
</dbReference>
<evidence type="ECO:0000259" key="4">
    <source>
        <dbReference type="Pfam" id="PF10350"/>
    </source>
</evidence>
<organism evidence="7 8">
    <name type="scientific">Gnomoniopsis smithogilvyi</name>
    <dbReference type="NCBI Taxonomy" id="1191159"/>
    <lineage>
        <taxon>Eukaryota</taxon>
        <taxon>Fungi</taxon>
        <taxon>Dikarya</taxon>
        <taxon>Ascomycota</taxon>
        <taxon>Pezizomycotina</taxon>
        <taxon>Sordariomycetes</taxon>
        <taxon>Sordariomycetidae</taxon>
        <taxon>Diaporthales</taxon>
        <taxon>Gnomoniaceae</taxon>
        <taxon>Gnomoniopsis</taxon>
    </lineage>
</organism>
<proteinExistence type="inferred from homology"/>
<dbReference type="InterPro" id="IPR056842">
    <property type="entry name" value="THADA-like_TPR_C"/>
</dbReference>
<name>A0A9W8YSZ9_9PEZI</name>
<dbReference type="Proteomes" id="UP001140453">
    <property type="component" value="Unassembled WGS sequence"/>
</dbReference>
<evidence type="ECO:0000313" key="7">
    <source>
        <dbReference type="EMBL" id="KAJ4391644.1"/>
    </source>
</evidence>
<protein>
    <recommendedName>
        <fullName evidence="9">DUF2428 domain-containing protein</fullName>
    </recommendedName>
</protein>
<dbReference type="PANTHER" id="PTHR14387">
    <property type="entry name" value="THADA/DEATH RECEPTOR INTERACTING PROTEIN"/>
    <property type="match status" value="1"/>
</dbReference>
<dbReference type="InterPro" id="IPR056843">
    <property type="entry name" value="THADA-like_TPR"/>
</dbReference>
<dbReference type="InterPro" id="IPR019442">
    <property type="entry name" value="THADA/TRM732_DUF2428"/>
</dbReference>
<feature type="domain" description="DUF2428" evidence="4">
    <location>
        <begin position="663"/>
        <end position="902"/>
    </location>
</feature>
<reference evidence="7" key="1">
    <citation type="submission" date="2022-10" db="EMBL/GenBank/DDBJ databases">
        <title>Tapping the CABI collections for fungal endophytes: first genome assemblies for Collariella, Neodidymelliopsis, Ascochyta clinopodiicola, Didymella pomorum, Didymosphaeria variabile, Neocosmospora piperis and Neocucurbitaria cava.</title>
        <authorList>
            <person name="Hill R."/>
        </authorList>
    </citation>
    <scope>NUCLEOTIDE SEQUENCE</scope>
    <source>
        <strain evidence="7">IMI 355082</strain>
    </source>
</reference>
<dbReference type="SUPFAM" id="SSF48371">
    <property type="entry name" value="ARM repeat"/>
    <property type="match status" value="1"/>
</dbReference>
<evidence type="ECO:0000256" key="2">
    <source>
        <dbReference type="ARBA" id="ARBA00022694"/>
    </source>
</evidence>
<evidence type="ECO:0000259" key="5">
    <source>
        <dbReference type="Pfam" id="PF25150"/>
    </source>
</evidence>
<evidence type="ECO:0008006" key="9">
    <source>
        <dbReference type="Google" id="ProtNLM"/>
    </source>
</evidence>
<dbReference type="InterPro" id="IPR011989">
    <property type="entry name" value="ARM-like"/>
</dbReference>
<comment type="caution">
    <text evidence="7">The sequence shown here is derived from an EMBL/GenBank/DDBJ whole genome shotgun (WGS) entry which is preliminary data.</text>
</comment>
<dbReference type="Gene3D" id="1.25.10.10">
    <property type="entry name" value="Leucine-rich Repeat Variant"/>
    <property type="match status" value="1"/>
</dbReference>
<dbReference type="Pfam" id="PF10350">
    <property type="entry name" value="DUF2428"/>
    <property type="match status" value="1"/>
</dbReference>
<feature type="domain" description="tRNA (32-2'-O)-methyltransferase regulator THADA-like TPR repeats region" evidence="5">
    <location>
        <begin position="242"/>
        <end position="529"/>
    </location>
</feature>